<dbReference type="eggNOG" id="COG2861">
    <property type="taxonomic scope" value="Bacteria"/>
</dbReference>
<feature type="signal peptide" evidence="1">
    <location>
        <begin position="1"/>
        <end position="31"/>
    </location>
</feature>
<dbReference type="Proteomes" id="UP000001114">
    <property type="component" value="Chromosome"/>
</dbReference>
<name>A6VLU8_ACTSZ</name>
<dbReference type="Pfam" id="PF04748">
    <property type="entry name" value="Polysacc_deac_2"/>
    <property type="match status" value="1"/>
</dbReference>
<dbReference type="GO" id="GO:0005975">
    <property type="term" value="P:carbohydrate metabolic process"/>
    <property type="evidence" value="ECO:0007669"/>
    <property type="project" value="InterPro"/>
</dbReference>
<dbReference type="EMBL" id="CP000746">
    <property type="protein sequence ID" value="ABR73945.1"/>
    <property type="molecule type" value="Genomic_DNA"/>
</dbReference>
<dbReference type="InterPro" id="IPR011330">
    <property type="entry name" value="Glyco_hydro/deAcase_b/a-brl"/>
</dbReference>
<dbReference type="RefSeq" id="WP_012072325.1">
    <property type="nucleotide sequence ID" value="NC_009655.1"/>
</dbReference>
<dbReference type="KEGG" id="asu:Asuc_0570"/>
<evidence type="ECO:0000256" key="1">
    <source>
        <dbReference type="SAM" id="SignalP"/>
    </source>
</evidence>
<dbReference type="SUPFAM" id="SSF88713">
    <property type="entry name" value="Glycoside hydrolase/deacetylase"/>
    <property type="match status" value="1"/>
</dbReference>
<evidence type="ECO:0000313" key="2">
    <source>
        <dbReference type="EMBL" id="ABR73945.1"/>
    </source>
</evidence>
<dbReference type="OrthoDB" id="9784811at2"/>
<feature type="chain" id="PRO_5002704040" description="Divergent polysaccharide deacetylase family protein" evidence="1">
    <location>
        <begin position="32"/>
        <end position="294"/>
    </location>
</feature>
<keyword evidence="3" id="KW-1185">Reference proteome</keyword>
<reference evidence="3" key="1">
    <citation type="journal article" date="2010" name="BMC Genomics">
        <title>A genomic perspective on the potential of Actinobacillus succinogenes for industrial succinate production.</title>
        <authorList>
            <person name="McKinlay J.B."/>
            <person name="Laivenieks M."/>
            <person name="Schindler B.D."/>
            <person name="McKinlay A.A."/>
            <person name="Siddaramappa S."/>
            <person name="Challacombe J.F."/>
            <person name="Lowry S.R."/>
            <person name="Clum A."/>
            <person name="Lapidus A.L."/>
            <person name="Burkhart K.B."/>
            <person name="Harkins V."/>
            <person name="Vieille C."/>
        </authorList>
    </citation>
    <scope>NUCLEOTIDE SEQUENCE [LARGE SCALE GENOMIC DNA]</scope>
    <source>
        <strain evidence="3">ATCC 55618 / DSM 22257 / CCUG 43843 / 130Z</strain>
    </source>
</reference>
<protein>
    <recommendedName>
        <fullName evidence="4">Divergent polysaccharide deacetylase family protein</fullName>
    </recommendedName>
</protein>
<dbReference type="InterPro" id="IPR006837">
    <property type="entry name" value="Divergent_DAC"/>
</dbReference>
<dbReference type="CDD" id="cd10936">
    <property type="entry name" value="CE4_DAC2"/>
    <property type="match status" value="1"/>
</dbReference>
<sequence>MSRLFPLPSVKSAVKKITVFSTALFSLSVSAQPARFVAAQPHKLAIVIDDIGYHPKEDAQILAMPKAVSVAIIPVAPYAAQRNRQAWQQGRDILIHMPMQPVNNMKIEEGGLSVGMSQQEVEQRVQRAKQIVSHAIGMNNHMGSAATADPTLMTRLMRILQRQGLFFLDSRTIGKSVAGKIAKLEGVSVLERHVFLDDSDNFGDVQRQFQRALQHARQHGVAIVIGHPRKNTIAVLQAELRHLPADIQLVGMGQLWRNEKVTPPKPFILLFSDLPAPTSQPPFKYEPLLRGVPQ</sequence>
<organism evidence="2 3">
    <name type="scientific">Actinobacillus succinogenes (strain ATCC 55618 / DSM 22257 / CCUG 43843 / 130Z)</name>
    <dbReference type="NCBI Taxonomy" id="339671"/>
    <lineage>
        <taxon>Bacteria</taxon>
        <taxon>Pseudomonadati</taxon>
        <taxon>Pseudomonadota</taxon>
        <taxon>Gammaproteobacteria</taxon>
        <taxon>Pasteurellales</taxon>
        <taxon>Pasteurellaceae</taxon>
        <taxon>Actinobacillus</taxon>
    </lineage>
</organism>
<evidence type="ECO:0008006" key="4">
    <source>
        <dbReference type="Google" id="ProtNLM"/>
    </source>
</evidence>
<accession>A6VLU8</accession>
<keyword evidence="1" id="KW-0732">Signal</keyword>
<dbReference type="HOGENOM" id="CLU_041643_2_0_6"/>
<dbReference type="PANTHER" id="PTHR30105:SF2">
    <property type="entry name" value="DIVERGENT POLYSACCHARIDE DEACETYLASE SUPERFAMILY"/>
    <property type="match status" value="1"/>
</dbReference>
<dbReference type="AlphaFoldDB" id="A6VLU8"/>
<gene>
    <name evidence="2" type="ordered locus">Asuc_0570</name>
</gene>
<dbReference type="Gene3D" id="3.20.20.370">
    <property type="entry name" value="Glycoside hydrolase/deacetylase"/>
    <property type="match status" value="1"/>
</dbReference>
<dbReference type="PANTHER" id="PTHR30105">
    <property type="entry name" value="UNCHARACTERIZED YIBQ-RELATED"/>
    <property type="match status" value="1"/>
</dbReference>
<evidence type="ECO:0000313" key="3">
    <source>
        <dbReference type="Proteomes" id="UP000001114"/>
    </source>
</evidence>
<proteinExistence type="predicted"/>
<dbReference type="STRING" id="339671.Asuc_0570"/>